<protein>
    <submittedName>
        <fullName evidence="13">Iron complex outermembrane recepter protein</fullName>
    </submittedName>
</protein>
<dbReference type="InterPro" id="IPR037066">
    <property type="entry name" value="Plug_dom_sf"/>
</dbReference>
<evidence type="ECO:0000256" key="6">
    <source>
        <dbReference type="ARBA" id="ARBA00023136"/>
    </source>
</evidence>
<dbReference type="Pfam" id="PF00593">
    <property type="entry name" value="TonB_dep_Rec_b-barrel"/>
    <property type="match status" value="1"/>
</dbReference>
<keyword evidence="4 8" id="KW-0812">Transmembrane</keyword>
<dbReference type="Gene3D" id="2.170.130.10">
    <property type="entry name" value="TonB-dependent receptor, plug domain"/>
    <property type="match status" value="1"/>
</dbReference>
<dbReference type="AlphaFoldDB" id="A0A239PJM1"/>
<dbReference type="Proteomes" id="UP000198346">
    <property type="component" value="Unassembled WGS sequence"/>
</dbReference>
<evidence type="ECO:0000256" key="4">
    <source>
        <dbReference type="ARBA" id="ARBA00022692"/>
    </source>
</evidence>
<comment type="subcellular location">
    <subcellularLocation>
        <location evidence="1 8">Cell outer membrane</location>
        <topology evidence="1 8">Multi-pass membrane protein</topology>
    </subcellularLocation>
</comment>
<keyword evidence="10" id="KW-0732">Signal</keyword>
<evidence type="ECO:0000259" key="12">
    <source>
        <dbReference type="Pfam" id="PF07715"/>
    </source>
</evidence>
<dbReference type="PANTHER" id="PTHR30069:SF40">
    <property type="entry name" value="TONB-DEPENDENT RECEPTOR NMB0964-RELATED"/>
    <property type="match status" value="1"/>
</dbReference>
<dbReference type="GO" id="GO:0015344">
    <property type="term" value="F:siderophore uptake transmembrane transporter activity"/>
    <property type="evidence" value="ECO:0007669"/>
    <property type="project" value="TreeGrafter"/>
</dbReference>
<sequence>MSVKSHLLRYAAASAVAAPLVWTPVGALEPVRSDEIVVTASPLERPAEETIIGVSSLSGEALQRNLANTIGETLRREPGVSSTYFGPGASRPVIRGLGGDRIRVLSAGIGSIDASATSPDHAVAVEPATAEKIEIVRGTAMLLYGSSAAGGVVNVFDGRIPTTLPEDGVDGALRVGGSTADDGVEAAGAFDIRLGELGGGALVFHGDGAYREAEDYDIPGFAESARLRALEEEEHDDHDEEEAFGVLENTAFETKSGAAGLSWIFDRGFAGVSGSFADTLYGVPGGHAHEEEEENGEAEEEGGVTIDLRQRRIDFRSEVDGDFALFKKAKLRVGYADYEHKEIEPSGEVGTVFSNEGWEGRLELIDKTRSLAGAALDGAVGFQWRLRDFSALGEEAFTLPAKSSQYGVFAVKELTTGPWRFELGGRYENTSHRVVETGFERSFDGLSVSGGVGVKPTKSLFLGVTAFRTERAPSTEELFSNGPHLATGAFEVGDPTLGKETALGVEAAARILTDRFVFRINGFYTDYDDFIFEAQTGEEEDGLPVFQFMAANAAFRGFEAEFEAELFQLGAFDIHGDAGIDYVRATTRGQTDDDLPRIPPLSTLVGLEARSEWADLRAEVEWAADQDDVAAFELPTDGYTLVNAYLTLRPFATARRLSLRLSGENLTDEEARLHTSFLKDVAPLPGRNFKFAVRGEF</sequence>
<dbReference type="InterPro" id="IPR039426">
    <property type="entry name" value="TonB-dep_rcpt-like"/>
</dbReference>
<dbReference type="SUPFAM" id="SSF56935">
    <property type="entry name" value="Porins"/>
    <property type="match status" value="1"/>
</dbReference>
<evidence type="ECO:0000256" key="8">
    <source>
        <dbReference type="PROSITE-ProRule" id="PRU01360"/>
    </source>
</evidence>
<keyword evidence="14" id="KW-1185">Reference proteome</keyword>
<feature type="chain" id="PRO_5013394499" evidence="10">
    <location>
        <begin position="18"/>
        <end position="697"/>
    </location>
</feature>
<dbReference type="RefSeq" id="WP_159462370.1">
    <property type="nucleotide sequence ID" value="NZ_FZQA01000001.1"/>
</dbReference>
<organism evidence="13 14">
    <name type="scientific">Amphiplicatus metriothermophilus</name>
    <dbReference type="NCBI Taxonomy" id="1519374"/>
    <lineage>
        <taxon>Bacteria</taxon>
        <taxon>Pseudomonadati</taxon>
        <taxon>Pseudomonadota</taxon>
        <taxon>Alphaproteobacteria</taxon>
        <taxon>Parvularculales</taxon>
        <taxon>Parvularculaceae</taxon>
        <taxon>Amphiplicatus</taxon>
    </lineage>
</organism>
<evidence type="ECO:0000256" key="2">
    <source>
        <dbReference type="ARBA" id="ARBA00022448"/>
    </source>
</evidence>
<evidence type="ECO:0000256" key="10">
    <source>
        <dbReference type="SAM" id="SignalP"/>
    </source>
</evidence>
<accession>A0A239PJM1</accession>
<evidence type="ECO:0000256" key="9">
    <source>
        <dbReference type="RuleBase" id="RU003357"/>
    </source>
</evidence>
<dbReference type="PANTHER" id="PTHR30069">
    <property type="entry name" value="TONB-DEPENDENT OUTER MEMBRANE RECEPTOR"/>
    <property type="match status" value="1"/>
</dbReference>
<keyword evidence="5 9" id="KW-0798">TonB box</keyword>
<evidence type="ECO:0000256" key="3">
    <source>
        <dbReference type="ARBA" id="ARBA00022452"/>
    </source>
</evidence>
<feature type="domain" description="TonB-dependent receptor-like beta-barrel" evidence="11">
    <location>
        <begin position="310"/>
        <end position="666"/>
    </location>
</feature>
<proteinExistence type="inferred from homology"/>
<dbReference type="OrthoDB" id="9795928at2"/>
<keyword evidence="7 8" id="KW-0998">Cell outer membrane</keyword>
<dbReference type="InterPro" id="IPR036942">
    <property type="entry name" value="Beta-barrel_TonB_sf"/>
</dbReference>
<dbReference type="EMBL" id="FZQA01000001">
    <property type="protein sequence ID" value="SNT67837.1"/>
    <property type="molecule type" value="Genomic_DNA"/>
</dbReference>
<dbReference type="Pfam" id="PF07715">
    <property type="entry name" value="Plug"/>
    <property type="match status" value="1"/>
</dbReference>
<feature type="domain" description="TonB-dependent receptor plug" evidence="12">
    <location>
        <begin position="48"/>
        <end position="152"/>
    </location>
</feature>
<evidence type="ECO:0000313" key="13">
    <source>
        <dbReference type="EMBL" id="SNT67837.1"/>
    </source>
</evidence>
<dbReference type="GO" id="GO:0044718">
    <property type="term" value="P:siderophore transmembrane transport"/>
    <property type="evidence" value="ECO:0007669"/>
    <property type="project" value="TreeGrafter"/>
</dbReference>
<dbReference type="PROSITE" id="PS52016">
    <property type="entry name" value="TONB_DEPENDENT_REC_3"/>
    <property type="match status" value="1"/>
</dbReference>
<keyword evidence="6 8" id="KW-0472">Membrane</keyword>
<evidence type="ECO:0000256" key="1">
    <source>
        <dbReference type="ARBA" id="ARBA00004571"/>
    </source>
</evidence>
<feature type="signal peptide" evidence="10">
    <location>
        <begin position="1"/>
        <end position="17"/>
    </location>
</feature>
<comment type="similarity">
    <text evidence="8 9">Belongs to the TonB-dependent receptor family.</text>
</comment>
<keyword evidence="2 8" id="KW-0813">Transport</keyword>
<evidence type="ECO:0000256" key="5">
    <source>
        <dbReference type="ARBA" id="ARBA00023077"/>
    </source>
</evidence>
<evidence type="ECO:0000313" key="14">
    <source>
        <dbReference type="Proteomes" id="UP000198346"/>
    </source>
</evidence>
<reference evidence="13 14" key="1">
    <citation type="submission" date="2017-07" db="EMBL/GenBank/DDBJ databases">
        <authorList>
            <person name="Sun Z.S."/>
            <person name="Albrecht U."/>
            <person name="Echele G."/>
            <person name="Lee C.C."/>
        </authorList>
    </citation>
    <scope>NUCLEOTIDE SEQUENCE [LARGE SCALE GENOMIC DNA]</scope>
    <source>
        <strain evidence="13 14">CGMCC 1.12710</strain>
    </source>
</reference>
<evidence type="ECO:0000256" key="7">
    <source>
        <dbReference type="ARBA" id="ARBA00023237"/>
    </source>
</evidence>
<gene>
    <name evidence="13" type="ORF">SAMN06297382_0330</name>
</gene>
<dbReference type="Gene3D" id="2.40.170.20">
    <property type="entry name" value="TonB-dependent receptor, beta-barrel domain"/>
    <property type="match status" value="1"/>
</dbReference>
<dbReference type="GO" id="GO:0009279">
    <property type="term" value="C:cell outer membrane"/>
    <property type="evidence" value="ECO:0007669"/>
    <property type="project" value="UniProtKB-SubCell"/>
</dbReference>
<dbReference type="InterPro" id="IPR012910">
    <property type="entry name" value="Plug_dom"/>
</dbReference>
<evidence type="ECO:0000259" key="11">
    <source>
        <dbReference type="Pfam" id="PF00593"/>
    </source>
</evidence>
<dbReference type="InterPro" id="IPR000531">
    <property type="entry name" value="Beta-barrel_TonB"/>
</dbReference>
<keyword evidence="3 8" id="KW-1134">Transmembrane beta strand</keyword>
<name>A0A239PJM1_9PROT</name>